<feature type="transmembrane region" description="Helical" evidence="7">
    <location>
        <begin position="117"/>
        <end position="140"/>
    </location>
</feature>
<evidence type="ECO:0000313" key="10">
    <source>
        <dbReference type="Proteomes" id="UP001237595"/>
    </source>
</evidence>
<dbReference type="PROSITE" id="PS00217">
    <property type="entry name" value="SUGAR_TRANSPORT_2"/>
    <property type="match status" value="1"/>
</dbReference>
<evidence type="ECO:0000313" key="9">
    <source>
        <dbReference type="EMBL" id="MDI2030559.1"/>
    </source>
</evidence>
<comment type="caution">
    <text evidence="9">The sequence shown here is derived from an EMBL/GenBank/DDBJ whole genome shotgun (WGS) entry which is preliminary data.</text>
</comment>
<dbReference type="InterPro" id="IPR011701">
    <property type="entry name" value="MFS"/>
</dbReference>
<comment type="subcellular location">
    <subcellularLocation>
        <location evidence="1">Cell membrane</location>
        <topology evidence="1">Multi-pass membrane protein</topology>
    </subcellularLocation>
</comment>
<dbReference type="Proteomes" id="UP001237595">
    <property type="component" value="Unassembled WGS sequence"/>
</dbReference>
<feature type="transmembrane region" description="Helical" evidence="7">
    <location>
        <begin position="309"/>
        <end position="328"/>
    </location>
</feature>
<dbReference type="InterPro" id="IPR005829">
    <property type="entry name" value="Sugar_transporter_CS"/>
</dbReference>
<evidence type="ECO:0000256" key="1">
    <source>
        <dbReference type="ARBA" id="ARBA00004651"/>
    </source>
</evidence>
<feature type="transmembrane region" description="Helical" evidence="7">
    <location>
        <begin position="256"/>
        <end position="273"/>
    </location>
</feature>
<keyword evidence="4 7" id="KW-0812">Transmembrane</keyword>
<feature type="domain" description="Major facilitator superfamily (MFS) profile" evidence="8">
    <location>
        <begin position="13"/>
        <end position="425"/>
    </location>
</feature>
<evidence type="ECO:0000256" key="3">
    <source>
        <dbReference type="ARBA" id="ARBA00022475"/>
    </source>
</evidence>
<evidence type="ECO:0000256" key="2">
    <source>
        <dbReference type="ARBA" id="ARBA00022448"/>
    </source>
</evidence>
<keyword evidence="2" id="KW-0813">Transport</keyword>
<organism evidence="9 10">
    <name type="scientific">Saccharopolyspora ipomoeae</name>
    <dbReference type="NCBI Taxonomy" id="3042027"/>
    <lineage>
        <taxon>Bacteria</taxon>
        <taxon>Bacillati</taxon>
        <taxon>Actinomycetota</taxon>
        <taxon>Actinomycetes</taxon>
        <taxon>Pseudonocardiales</taxon>
        <taxon>Pseudonocardiaceae</taxon>
        <taxon>Saccharopolyspora</taxon>
    </lineage>
</organism>
<accession>A0ABT6PRB9</accession>
<dbReference type="CDD" id="cd17369">
    <property type="entry name" value="MFS_ShiA_like"/>
    <property type="match status" value="1"/>
</dbReference>
<feature type="transmembrane region" description="Helical" evidence="7">
    <location>
        <begin position="334"/>
        <end position="352"/>
    </location>
</feature>
<dbReference type="PANTHER" id="PTHR43045:SF1">
    <property type="entry name" value="SHIKIMATE TRANSPORTER"/>
    <property type="match status" value="1"/>
</dbReference>
<reference evidence="9 10" key="1">
    <citation type="submission" date="2023-04" db="EMBL/GenBank/DDBJ databases">
        <title>Draft genome sequence of Saccharopolyspora sp. TS4A08 isolated from sweet potato rhizospheric soil.</title>
        <authorList>
            <person name="Suksaard P."/>
            <person name="Duangmal K."/>
        </authorList>
    </citation>
    <scope>NUCLEOTIDE SEQUENCE [LARGE SCALE GENOMIC DNA]</scope>
    <source>
        <strain evidence="9 10">TS4A08</strain>
    </source>
</reference>
<dbReference type="SUPFAM" id="SSF103473">
    <property type="entry name" value="MFS general substrate transporter"/>
    <property type="match status" value="1"/>
</dbReference>
<evidence type="ECO:0000256" key="4">
    <source>
        <dbReference type="ARBA" id="ARBA00022692"/>
    </source>
</evidence>
<dbReference type="PANTHER" id="PTHR43045">
    <property type="entry name" value="SHIKIMATE TRANSPORTER"/>
    <property type="match status" value="1"/>
</dbReference>
<keyword evidence="6 7" id="KW-0472">Membrane</keyword>
<protein>
    <submittedName>
        <fullName evidence="9">MFS transporter</fullName>
    </submittedName>
</protein>
<evidence type="ECO:0000256" key="6">
    <source>
        <dbReference type="ARBA" id="ARBA00023136"/>
    </source>
</evidence>
<dbReference type="InterPro" id="IPR036259">
    <property type="entry name" value="MFS_trans_sf"/>
</dbReference>
<evidence type="ECO:0000256" key="7">
    <source>
        <dbReference type="SAM" id="Phobius"/>
    </source>
</evidence>
<proteinExistence type="predicted"/>
<feature type="transmembrane region" description="Helical" evidence="7">
    <location>
        <begin position="152"/>
        <end position="175"/>
    </location>
</feature>
<dbReference type="Pfam" id="PF07690">
    <property type="entry name" value="MFS_1"/>
    <property type="match status" value="1"/>
</dbReference>
<dbReference type="PROSITE" id="PS50850">
    <property type="entry name" value="MFS"/>
    <property type="match status" value="1"/>
</dbReference>
<evidence type="ECO:0000256" key="5">
    <source>
        <dbReference type="ARBA" id="ARBA00022989"/>
    </source>
</evidence>
<dbReference type="Pfam" id="PF00083">
    <property type="entry name" value="Sugar_tr"/>
    <property type="match status" value="1"/>
</dbReference>
<dbReference type="InterPro" id="IPR020846">
    <property type="entry name" value="MFS_dom"/>
</dbReference>
<dbReference type="EMBL" id="JASAOF010000011">
    <property type="protein sequence ID" value="MDI2030559.1"/>
    <property type="molecule type" value="Genomic_DNA"/>
</dbReference>
<sequence>MTESAEKRKLYRVVAAAMSGTAVEWYDFAVYGTAATLVFSKLFFPGGGDPLSGVIEAFVTYAVGFAARPLGGAVFGHFGDKYGRKRLLQVSLVLIGTSTFLMGLLPTFQQVGYAAPLALVILRFVQGFAVGGEWGGAVLLIAEHSPDNRRGFWTSFVQAAAPVGNVIAALVLWALSSVLDDASFLSWGWRIAFLLSAVIALVGWYVRTRIEDAPIFKEAANRAKTAKPSRPPMLEVIRTQPRNLLIAIGLKLAENIWYWIVAAFSVTYLNYLGIKTGNILLLLLTAQFLACLAIVFFGHLCDRIGRKPVYLFGIVTSAAFSFAIFPLYRSESMVLTLLGICVGLITWSAMYAPQSALMAEMFPTRVRYSGVSIGYQFSSIFAGSLAPIIATALLQTYGASLPISLYVATAALLSLVALFFARESRGNSLRDAGLNDEQSSAEAVPNRIA</sequence>
<feature type="transmembrane region" description="Helical" evidence="7">
    <location>
        <begin position="187"/>
        <end position="206"/>
    </location>
</feature>
<dbReference type="RefSeq" id="WP_281456873.1">
    <property type="nucleotide sequence ID" value="NZ_JASAOF010000011.1"/>
</dbReference>
<name>A0ABT6PRB9_9PSEU</name>
<feature type="transmembrane region" description="Helical" evidence="7">
    <location>
        <begin position="279"/>
        <end position="297"/>
    </location>
</feature>
<feature type="transmembrane region" description="Helical" evidence="7">
    <location>
        <begin position="403"/>
        <end position="421"/>
    </location>
</feature>
<dbReference type="InterPro" id="IPR005828">
    <property type="entry name" value="MFS_sugar_transport-like"/>
</dbReference>
<dbReference type="Gene3D" id="1.20.1250.20">
    <property type="entry name" value="MFS general substrate transporter like domains"/>
    <property type="match status" value="1"/>
</dbReference>
<feature type="transmembrane region" description="Helical" evidence="7">
    <location>
        <begin position="87"/>
        <end position="105"/>
    </location>
</feature>
<gene>
    <name evidence="9" type="ORF">QFW96_18140</name>
</gene>
<keyword evidence="10" id="KW-1185">Reference proteome</keyword>
<keyword evidence="5 7" id="KW-1133">Transmembrane helix</keyword>
<feature type="transmembrane region" description="Helical" evidence="7">
    <location>
        <begin position="373"/>
        <end position="397"/>
    </location>
</feature>
<keyword evidence="3" id="KW-1003">Cell membrane</keyword>
<evidence type="ECO:0000259" key="8">
    <source>
        <dbReference type="PROSITE" id="PS50850"/>
    </source>
</evidence>